<feature type="region of interest" description="Disordered" evidence="1">
    <location>
        <begin position="194"/>
        <end position="213"/>
    </location>
</feature>
<evidence type="ECO:0000256" key="1">
    <source>
        <dbReference type="SAM" id="MobiDB-lite"/>
    </source>
</evidence>
<dbReference type="EMBL" id="CP001715">
    <property type="protein sequence ID" value="ACV36341.1"/>
    <property type="molecule type" value="Genomic_DNA"/>
</dbReference>
<reference evidence="2" key="1">
    <citation type="submission" date="2009-08" db="EMBL/GenBank/DDBJ databases">
        <authorList>
            <consortium name="US DOE Joint Genome Institute"/>
            <person name="Lucas S."/>
            <person name="Copeland A."/>
            <person name="Lapidus A."/>
            <person name="Glavina del Rio T."/>
            <person name="Dalin E."/>
            <person name="Tice H."/>
            <person name="Bruce D."/>
            <person name="Barry K."/>
            <person name="Pitluck S."/>
            <person name="Lowry S."/>
            <person name="Larimer F."/>
            <person name="Land M."/>
            <person name="Hauser L."/>
            <person name="Kyrpides N."/>
            <person name="Ivanova N."/>
            <person name="McMahon K.D."/>
            <person name="Hugenholtz P."/>
        </authorList>
    </citation>
    <scope>NUCLEOTIDE SEQUENCE</scope>
    <source>
        <strain evidence="2">UW-1</strain>
    </source>
</reference>
<sequence>MSELLQDSPRDPQVSRLYREFSTAEPSAALDQRVLAAARTALADRSKSVRSQGWWQRWRTPLALTTTLALSLTLALLHERQPGPVPVERAVDRQLPDVRRDAPGTKAVEQAKPELPAAPAAAPAAATVAIPAAAPANSQPETKARVARPSLAVGEHDARAGSQVAAEQASPVVADYQARSAAPAAAPAVAPAEAKRESLPASPAAKSKGGVAGAVDEARLDNAVTPTPAMRESAAALGKLRAEVPRSPAAWLEEIRALMREGKAEEAARQLREFRRTHPDYPLPEEFRQ</sequence>
<dbReference type="OrthoDB" id="8781918at2"/>
<proteinExistence type="predicted"/>
<evidence type="ECO:0000313" key="2">
    <source>
        <dbReference type="EMBL" id="ACV36341.1"/>
    </source>
</evidence>
<protein>
    <submittedName>
        <fullName evidence="2">Uncharacterized protein</fullName>
    </submittedName>
</protein>
<feature type="compositionally biased region" description="Low complexity" evidence="1">
    <location>
        <begin position="201"/>
        <end position="213"/>
    </location>
</feature>
<accession>C7RUU6</accession>
<gene>
    <name evidence="2" type="ordered locus">CAP2UW1_3068</name>
</gene>
<organism evidence="2">
    <name type="scientific">Accumulibacter regalis</name>
    <dbReference type="NCBI Taxonomy" id="522306"/>
    <lineage>
        <taxon>Bacteria</taxon>
        <taxon>Pseudomonadati</taxon>
        <taxon>Pseudomonadota</taxon>
        <taxon>Betaproteobacteria</taxon>
        <taxon>Candidatus Accumulibacter</taxon>
    </lineage>
</organism>
<dbReference type="AlphaFoldDB" id="C7RUU6"/>
<dbReference type="STRING" id="522306.CAP2UW1_3068"/>
<name>C7RUU6_ACCRE</name>
<dbReference type="HOGENOM" id="CLU_961797_0_0_4"/>
<dbReference type="KEGG" id="app:CAP2UW1_3068"/>
<reference evidence="2" key="2">
    <citation type="submission" date="2009-09" db="EMBL/GenBank/DDBJ databases">
        <title>Complete sequence of chromosome of Candidatus Accumulibacter phosphatis clade IIA str. UW-1.</title>
        <authorList>
            <consortium name="US DOE Joint Genome Institute"/>
            <person name="Martin H.G."/>
            <person name="Ivanova N."/>
            <person name="Kunin V."/>
            <person name="Warnecke F."/>
            <person name="Barry K."/>
            <person name="He S."/>
            <person name="Salamov A."/>
            <person name="Szeto E."/>
            <person name="Dalin E."/>
            <person name="Pangilinan J.L."/>
            <person name="Lapidus A."/>
            <person name="Lowry S."/>
            <person name="Kyrpides N.C."/>
            <person name="McMahon K.D."/>
            <person name="Hugenholtz P."/>
        </authorList>
    </citation>
    <scope>NUCLEOTIDE SEQUENCE [LARGE SCALE GENOMIC DNA]</scope>
    <source>
        <strain evidence="2">UW-1</strain>
    </source>
</reference>